<dbReference type="EMBL" id="CAWUPB010000893">
    <property type="protein sequence ID" value="CAK7328238.1"/>
    <property type="molecule type" value="Genomic_DNA"/>
</dbReference>
<reference evidence="2 3" key="1">
    <citation type="submission" date="2024-01" db="EMBL/GenBank/DDBJ databases">
        <authorList>
            <person name="Waweru B."/>
        </authorList>
    </citation>
    <scope>NUCLEOTIDE SEQUENCE [LARGE SCALE GENOMIC DNA]</scope>
</reference>
<proteinExistence type="predicted"/>
<keyword evidence="3" id="KW-1185">Reference proteome</keyword>
<protein>
    <submittedName>
        <fullName evidence="2">Uncharacterized protein</fullName>
    </submittedName>
</protein>
<name>A0AAV1R4B8_9ROSI</name>
<dbReference type="AlphaFoldDB" id="A0AAV1R4B8"/>
<evidence type="ECO:0000313" key="2">
    <source>
        <dbReference type="EMBL" id="CAK7328238.1"/>
    </source>
</evidence>
<accession>A0AAV1R4B8</accession>
<evidence type="ECO:0000256" key="1">
    <source>
        <dbReference type="SAM" id="MobiDB-lite"/>
    </source>
</evidence>
<sequence>MTPVPIVNTKRLDVVMVGVNRLRVNVEKSKPTGPRAPFESAPSKSLKFSNTKGKASATRMGATYDNDGSYGRLGSLNAEVASLSGDDCSWIWTDWMWLGY</sequence>
<gene>
    <name evidence="2" type="ORF">DCAF_LOCUS5959</name>
</gene>
<feature type="region of interest" description="Disordered" evidence="1">
    <location>
        <begin position="28"/>
        <end position="50"/>
    </location>
</feature>
<dbReference type="Proteomes" id="UP001314170">
    <property type="component" value="Unassembled WGS sequence"/>
</dbReference>
<comment type="caution">
    <text evidence="2">The sequence shown here is derived from an EMBL/GenBank/DDBJ whole genome shotgun (WGS) entry which is preliminary data.</text>
</comment>
<evidence type="ECO:0000313" key="3">
    <source>
        <dbReference type="Proteomes" id="UP001314170"/>
    </source>
</evidence>
<organism evidence="2 3">
    <name type="scientific">Dovyalis caffra</name>
    <dbReference type="NCBI Taxonomy" id="77055"/>
    <lineage>
        <taxon>Eukaryota</taxon>
        <taxon>Viridiplantae</taxon>
        <taxon>Streptophyta</taxon>
        <taxon>Embryophyta</taxon>
        <taxon>Tracheophyta</taxon>
        <taxon>Spermatophyta</taxon>
        <taxon>Magnoliopsida</taxon>
        <taxon>eudicotyledons</taxon>
        <taxon>Gunneridae</taxon>
        <taxon>Pentapetalae</taxon>
        <taxon>rosids</taxon>
        <taxon>fabids</taxon>
        <taxon>Malpighiales</taxon>
        <taxon>Salicaceae</taxon>
        <taxon>Flacourtieae</taxon>
        <taxon>Dovyalis</taxon>
    </lineage>
</organism>